<keyword evidence="3" id="KW-1185">Reference proteome</keyword>
<name>A0A9P9W9I6_9PEZI</name>
<proteinExistence type="predicted"/>
<feature type="region of interest" description="Disordered" evidence="1">
    <location>
        <begin position="1"/>
        <end position="22"/>
    </location>
</feature>
<feature type="compositionally biased region" description="Polar residues" evidence="1">
    <location>
        <begin position="65"/>
        <end position="80"/>
    </location>
</feature>
<dbReference type="AlphaFoldDB" id="A0A9P9W9I6"/>
<gene>
    <name evidence="2" type="ORF">JX265_013002</name>
</gene>
<evidence type="ECO:0000256" key="1">
    <source>
        <dbReference type="SAM" id="MobiDB-lite"/>
    </source>
</evidence>
<sequence length="881" mass="97059">MAQANVATMSMATTPSSQTAAPSAGDLLEMQEYHRIVRLRDAILAGTHPRIKVPAPLGGKLAGGQQATGSPRASATTTKGPQKAFAADNLQSYRANSQQSAVAVPGVATAPSTAGVSKPSGLSAPQIDPLLLTKSQELIKAEFQLQRQRLERALREELDERAINKPAEQAADFDLSDILAKALTLVQATAPPLTDADMAANASDSSDSFDENTFYSSQHDTPEPSPRPEAHAAAEDARMPDIAPTRLDDRPAGPATAAAPTPEQNLAPSPFLSRATEPHTVPSAERPGNAMPTVGAHGGVLDATNPYASKFYPSYFGESSTTAGQLLGRDALHAQVVSSNGSGSASRSEESGNAASEQRADHNQFQTSHQALPNHHPYGHGQPVIRAHDLSPYAPQPAHVSPLATARQQPIPDPEITILQGAPGPVAALRQEQGFGTSPESSPQGEKSGRKKNKRKNKRKAADAPAADPPLSPYIKPEPRSPSPVTTPQFARPHKRQRPLNRSQHELNYDEARGTQPVQTIHDDYIPRPAREYERVYDPYRPEIRHSVAPSGQRIERPVYEERRPEEAVQYVRRVHSPGYVPQYAPGEARPMRSATYSVADPIYREAPPYHPEGRMSVRPIADHLRSRSPVMVDARQPAMAPPRPPTRIVVDRYGREYIEPPPPPMTRHSVAPAARLAEPEVVYEQAPLRATTRMPGPETFERDGVIYRRASPVSAPRRVVTQPEYGAPDYREYRQRDYSARPVATTAPGQEFVQYRSDGRPPPEVAEFGARPISVRPPEHVRYEYPPPRVSSVRPDIPLREYAASVHPEARREVAPVYREYSVRPAAEPDMHRREFSVRPVERYYDRPVVANDDVQFIEQQPRTVHREIIYEDGRRELYR</sequence>
<evidence type="ECO:0000313" key="3">
    <source>
        <dbReference type="Proteomes" id="UP000829685"/>
    </source>
</evidence>
<feature type="region of interest" description="Disordered" evidence="1">
    <location>
        <begin position="433"/>
        <end position="513"/>
    </location>
</feature>
<feature type="compositionally biased region" description="Basic and acidic residues" evidence="1">
    <location>
        <begin position="503"/>
        <end position="513"/>
    </location>
</feature>
<feature type="region of interest" description="Disordered" evidence="1">
    <location>
        <begin position="55"/>
        <end position="81"/>
    </location>
</feature>
<feature type="region of interest" description="Disordered" evidence="1">
    <location>
        <begin position="196"/>
        <end position="293"/>
    </location>
</feature>
<feature type="compositionally biased region" description="Basic residues" evidence="1">
    <location>
        <begin position="449"/>
        <end position="459"/>
    </location>
</feature>
<dbReference type="EMBL" id="JAFIMR010000061">
    <property type="protein sequence ID" value="KAI1852543.1"/>
    <property type="molecule type" value="Genomic_DNA"/>
</dbReference>
<accession>A0A9P9W9I6</accession>
<dbReference type="Proteomes" id="UP000829685">
    <property type="component" value="Unassembled WGS sequence"/>
</dbReference>
<feature type="compositionally biased region" description="Low complexity" evidence="1">
    <location>
        <begin position="196"/>
        <end position="206"/>
    </location>
</feature>
<feature type="compositionally biased region" description="Polar residues" evidence="1">
    <location>
        <begin position="434"/>
        <end position="445"/>
    </location>
</feature>
<evidence type="ECO:0000313" key="2">
    <source>
        <dbReference type="EMBL" id="KAI1852543.1"/>
    </source>
</evidence>
<feature type="compositionally biased region" description="Low complexity" evidence="1">
    <location>
        <begin position="252"/>
        <end position="262"/>
    </location>
</feature>
<feature type="region of interest" description="Disordered" evidence="1">
    <location>
        <begin position="337"/>
        <end position="406"/>
    </location>
</feature>
<feature type="compositionally biased region" description="Basic and acidic residues" evidence="1">
    <location>
        <begin position="220"/>
        <end position="239"/>
    </location>
</feature>
<feature type="compositionally biased region" description="Low complexity" evidence="1">
    <location>
        <begin position="338"/>
        <end position="357"/>
    </location>
</feature>
<protein>
    <submittedName>
        <fullName evidence="2">Uncharacterized protein</fullName>
    </submittedName>
</protein>
<comment type="caution">
    <text evidence="2">The sequence shown here is derived from an EMBL/GenBank/DDBJ whole genome shotgun (WGS) entry which is preliminary data.</text>
</comment>
<reference evidence="2" key="1">
    <citation type="submission" date="2021-03" db="EMBL/GenBank/DDBJ databases">
        <title>Revisited historic fungal species revealed as producer of novel bioactive compounds through whole genome sequencing and comparative genomics.</title>
        <authorList>
            <person name="Vignolle G.A."/>
            <person name="Hochenegger N."/>
            <person name="Mach R.L."/>
            <person name="Mach-Aigner A.R."/>
            <person name="Javad Rahimi M."/>
            <person name="Salim K.A."/>
            <person name="Chan C.M."/>
            <person name="Lim L.B.L."/>
            <person name="Cai F."/>
            <person name="Druzhinina I.S."/>
            <person name="U'Ren J.M."/>
            <person name="Derntl C."/>
        </authorList>
    </citation>
    <scope>NUCLEOTIDE SEQUENCE</scope>
    <source>
        <strain evidence="2">TUCIM 5799</strain>
    </source>
</reference>
<feature type="compositionally biased region" description="Polar residues" evidence="1">
    <location>
        <begin position="1"/>
        <end position="21"/>
    </location>
</feature>
<organism evidence="2 3">
    <name type="scientific">Neoarthrinium moseri</name>
    <dbReference type="NCBI Taxonomy" id="1658444"/>
    <lineage>
        <taxon>Eukaryota</taxon>
        <taxon>Fungi</taxon>
        <taxon>Dikarya</taxon>
        <taxon>Ascomycota</taxon>
        <taxon>Pezizomycotina</taxon>
        <taxon>Sordariomycetes</taxon>
        <taxon>Xylariomycetidae</taxon>
        <taxon>Amphisphaeriales</taxon>
        <taxon>Apiosporaceae</taxon>
        <taxon>Neoarthrinium</taxon>
    </lineage>
</organism>